<dbReference type="InterPro" id="IPR005616">
    <property type="entry name" value="CcmH/CycL/Ccl2/NrfF_N"/>
</dbReference>
<comment type="caution">
    <text evidence="10">The sequence shown here is derived from an EMBL/GenBank/DDBJ whole genome shotgun (WGS) entry which is preliminary data.</text>
</comment>
<dbReference type="AlphaFoldDB" id="A0A9X1YNI8"/>
<evidence type="ECO:0000259" key="9">
    <source>
        <dbReference type="Pfam" id="PF03918"/>
    </source>
</evidence>
<evidence type="ECO:0000256" key="2">
    <source>
        <dbReference type="ARBA" id="ARBA00022617"/>
    </source>
</evidence>
<keyword evidence="7" id="KW-0812">Transmembrane</keyword>
<keyword evidence="7" id="KW-0472">Membrane</keyword>
<dbReference type="PANTHER" id="PTHR47870">
    <property type="entry name" value="CYTOCHROME C-TYPE BIOGENESIS PROTEIN CCMH"/>
    <property type="match status" value="1"/>
</dbReference>
<dbReference type="GO" id="GO:0017004">
    <property type="term" value="P:cytochrome complex assembly"/>
    <property type="evidence" value="ECO:0007669"/>
    <property type="project" value="UniProtKB-KW"/>
</dbReference>
<feature type="chain" id="PRO_5041015429" description="Cytochrome c-type biogenesis protein" evidence="7">
    <location>
        <begin position="24"/>
        <end position="182"/>
    </location>
</feature>
<sequence length="182" mass="19473">MADARRIGLAALLACAFALPTRAADAPASAPSAAASDATVKFEAPTARLTAADPALEARMLAITGELRCLVCQNQTIADSHADLAADLRQEVREMLQKGQTPEQIRKYMTDRYGDFVLYRPPLKATTAVLWLAPATLLAIALAALALVIHRRSRLADDEFEPEPMLDDEPAADPLARPGTLA</sequence>
<protein>
    <recommendedName>
        <fullName evidence="7">Cytochrome c-type biogenesis protein</fullName>
    </recommendedName>
</protein>
<keyword evidence="5" id="KW-0201">Cytochrome c-type biogenesis</keyword>
<accession>A0A9X1YNI8</accession>
<comment type="function">
    <text evidence="7">Possible subunit of a heme lyase.</text>
</comment>
<dbReference type="Pfam" id="PF03918">
    <property type="entry name" value="CcmH"/>
    <property type="match status" value="1"/>
</dbReference>
<organism evidence="10 11">
    <name type="scientific">Scleromatobacter humisilvae</name>
    <dbReference type="NCBI Taxonomy" id="2897159"/>
    <lineage>
        <taxon>Bacteria</taxon>
        <taxon>Pseudomonadati</taxon>
        <taxon>Pseudomonadota</taxon>
        <taxon>Betaproteobacteria</taxon>
        <taxon>Burkholderiales</taxon>
        <taxon>Sphaerotilaceae</taxon>
        <taxon>Scleromatobacter</taxon>
    </lineage>
</organism>
<evidence type="ECO:0000256" key="5">
    <source>
        <dbReference type="ARBA" id="ARBA00022748"/>
    </source>
</evidence>
<keyword evidence="4 7" id="KW-0732">Signal</keyword>
<dbReference type="CDD" id="cd16378">
    <property type="entry name" value="CcmH_N"/>
    <property type="match status" value="1"/>
</dbReference>
<evidence type="ECO:0000256" key="7">
    <source>
        <dbReference type="RuleBase" id="RU364112"/>
    </source>
</evidence>
<evidence type="ECO:0000256" key="8">
    <source>
        <dbReference type="SAM" id="MobiDB-lite"/>
    </source>
</evidence>
<evidence type="ECO:0000256" key="3">
    <source>
        <dbReference type="ARBA" id="ARBA00022723"/>
    </source>
</evidence>
<evidence type="ECO:0000313" key="10">
    <source>
        <dbReference type="EMBL" id="MCK9687652.1"/>
    </source>
</evidence>
<dbReference type="InterPro" id="IPR038297">
    <property type="entry name" value="CcmH/CycL/NrfF/Ccl2_sf"/>
</dbReference>
<feature type="transmembrane region" description="Helical" evidence="7">
    <location>
        <begin position="128"/>
        <end position="149"/>
    </location>
</feature>
<dbReference type="GO" id="GO:0046872">
    <property type="term" value="F:metal ion binding"/>
    <property type="evidence" value="ECO:0007669"/>
    <property type="project" value="UniProtKB-KW"/>
</dbReference>
<evidence type="ECO:0000256" key="4">
    <source>
        <dbReference type="ARBA" id="ARBA00022729"/>
    </source>
</evidence>
<reference evidence="10" key="1">
    <citation type="submission" date="2021-11" db="EMBL/GenBank/DDBJ databases">
        <title>BS-T2-15 a new species belonging to the Comamonadaceae family isolated from the soil of a French oak forest.</title>
        <authorList>
            <person name="Mieszkin S."/>
            <person name="Alain K."/>
        </authorList>
    </citation>
    <scope>NUCLEOTIDE SEQUENCE</scope>
    <source>
        <strain evidence="10">BS-T2-15</strain>
    </source>
</reference>
<dbReference type="RefSeq" id="WP_275683692.1">
    <property type="nucleotide sequence ID" value="NZ_JAJLJH010000005.1"/>
</dbReference>
<feature type="compositionally biased region" description="Acidic residues" evidence="8">
    <location>
        <begin position="160"/>
        <end position="171"/>
    </location>
</feature>
<gene>
    <name evidence="10" type="ORF">LPC04_18260</name>
</gene>
<dbReference type="FunFam" id="1.10.8.640:FF:000001">
    <property type="entry name" value="Cytochrome c-type biogenesis protein"/>
    <property type="match status" value="1"/>
</dbReference>
<proteinExistence type="inferred from homology"/>
<feature type="signal peptide" evidence="7">
    <location>
        <begin position="1"/>
        <end position="23"/>
    </location>
</feature>
<comment type="similarity">
    <text evidence="1 7">Belongs to the CcmH/CycL/Ccl2/NrfF family.</text>
</comment>
<keyword evidence="6 7" id="KW-0408">Iron</keyword>
<evidence type="ECO:0000313" key="11">
    <source>
        <dbReference type="Proteomes" id="UP001139353"/>
    </source>
</evidence>
<keyword evidence="2 7" id="KW-0349">Heme</keyword>
<dbReference type="InterPro" id="IPR051263">
    <property type="entry name" value="C-type_cytochrome_biogenesis"/>
</dbReference>
<evidence type="ECO:0000256" key="6">
    <source>
        <dbReference type="ARBA" id="ARBA00023004"/>
    </source>
</evidence>
<keyword evidence="7" id="KW-1133">Transmembrane helix</keyword>
<feature type="domain" description="CcmH/CycL/Ccl2/NrfF N-terminal" evidence="9">
    <location>
        <begin position="43"/>
        <end position="158"/>
    </location>
</feature>
<dbReference type="PANTHER" id="PTHR47870:SF1">
    <property type="entry name" value="CYTOCHROME C-TYPE BIOGENESIS PROTEIN CCMH"/>
    <property type="match status" value="1"/>
</dbReference>
<dbReference type="GO" id="GO:0005886">
    <property type="term" value="C:plasma membrane"/>
    <property type="evidence" value="ECO:0007669"/>
    <property type="project" value="TreeGrafter"/>
</dbReference>
<dbReference type="EMBL" id="JAJLJH010000005">
    <property type="protein sequence ID" value="MCK9687652.1"/>
    <property type="molecule type" value="Genomic_DNA"/>
</dbReference>
<evidence type="ECO:0000256" key="1">
    <source>
        <dbReference type="ARBA" id="ARBA00010342"/>
    </source>
</evidence>
<keyword evidence="11" id="KW-1185">Reference proteome</keyword>
<dbReference type="Gene3D" id="1.10.8.640">
    <property type="entry name" value="Cytochrome C biogenesis protein"/>
    <property type="match status" value="1"/>
</dbReference>
<name>A0A9X1YNI8_9BURK</name>
<dbReference type="Proteomes" id="UP001139353">
    <property type="component" value="Unassembled WGS sequence"/>
</dbReference>
<keyword evidence="3 7" id="KW-0479">Metal-binding</keyword>
<feature type="region of interest" description="Disordered" evidence="8">
    <location>
        <begin position="160"/>
        <end position="182"/>
    </location>
</feature>